<evidence type="ECO:0000256" key="2">
    <source>
        <dbReference type="SAM" id="SignalP"/>
    </source>
</evidence>
<dbReference type="Gene3D" id="2.60.120.560">
    <property type="entry name" value="Exo-inulinase, domain 1"/>
    <property type="match status" value="2"/>
</dbReference>
<dbReference type="InterPro" id="IPR016024">
    <property type="entry name" value="ARM-type_fold"/>
</dbReference>
<keyword evidence="2" id="KW-0732">Signal</keyword>
<reference evidence="5" key="1">
    <citation type="journal article" date="2019" name="Int. J. Syst. Evol. Microbiol.">
        <title>The Global Catalogue of Microorganisms (GCM) 10K type strain sequencing project: providing services to taxonomists for standard genome sequencing and annotation.</title>
        <authorList>
            <consortium name="The Broad Institute Genomics Platform"/>
            <consortium name="The Broad Institute Genome Sequencing Center for Infectious Disease"/>
            <person name="Wu L."/>
            <person name="Ma J."/>
        </authorList>
    </citation>
    <scope>NUCLEOTIDE SEQUENCE [LARGE SCALE GENOMIC DNA]</scope>
    <source>
        <strain evidence="5">JCM 31920</strain>
    </source>
</reference>
<proteinExistence type="predicted"/>
<evidence type="ECO:0000256" key="1">
    <source>
        <dbReference type="SAM" id="MobiDB-lite"/>
    </source>
</evidence>
<feature type="compositionally biased region" description="Basic residues" evidence="1">
    <location>
        <begin position="1148"/>
        <end position="1159"/>
    </location>
</feature>
<dbReference type="Pfam" id="PF06439">
    <property type="entry name" value="3keto-disac_hyd"/>
    <property type="match status" value="2"/>
</dbReference>
<dbReference type="Proteomes" id="UP001501508">
    <property type="component" value="Unassembled WGS sequence"/>
</dbReference>
<dbReference type="Pfam" id="PF13646">
    <property type="entry name" value="HEAT_2"/>
    <property type="match status" value="1"/>
</dbReference>
<dbReference type="EMBL" id="BAABEY010000034">
    <property type="protein sequence ID" value="GAA4445581.1"/>
    <property type="molecule type" value="Genomic_DNA"/>
</dbReference>
<dbReference type="PANTHER" id="PTHR12697:SF5">
    <property type="entry name" value="DEOXYHYPUSINE HYDROXYLASE"/>
    <property type="match status" value="1"/>
</dbReference>
<feature type="region of interest" description="Disordered" evidence="1">
    <location>
        <begin position="1140"/>
        <end position="1159"/>
    </location>
</feature>
<name>A0ABP8M933_9BACT</name>
<dbReference type="InterPro" id="IPR010496">
    <property type="entry name" value="AL/BT2_dom"/>
</dbReference>
<protein>
    <recommendedName>
        <fullName evidence="3">3-keto-alpha-glucoside-1,2-lyase/3-keto-2-hydroxy-glucal hydratase domain-containing protein</fullName>
    </recommendedName>
</protein>
<evidence type="ECO:0000313" key="5">
    <source>
        <dbReference type="Proteomes" id="UP001501508"/>
    </source>
</evidence>
<gene>
    <name evidence="4" type="ORF">GCM10023091_37420</name>
</gene>
<feature type="signal peptide" evidence="2">
    <location>
        <begin position="1"/>
        <end position="20"/>
    </location>
</feature>
<organism evidence="4 5">
    <name type="scientific">Ravibacter arvi</name>
    <dbReference type="NCBI Taxonomy" id="2051041"/>
    <lineage>
        <taxon>Bacteria</taxon>
        <taxon>Pseudomonadati</taxon>
        <taxon>Bacteroidota</taxon>
        <taxon>Cytophagia</taxon>
        <taxon>Cytophagales</taxon>
        <taxon>Spirosomataceae</taxon>
        <taxon>Ravibacter</taxon>
    </lineage>
</organism>
<feature type="chain" id="PRO_5046375708" description="3-keto-alpha-glucoside-1,2-lyase/3-keto-2-hydroxy-glucal hydratase domain-containing protein" evidence="2">
    <location>
        <begin position="21"/>
        <end position="1159"/>
    </location>
</feature>
<feature type="domain" description="3-keto-alpha-glucoside-1,2-lyase/3-keto-2-hydroxy-glucal hydratase" evidence="3">
    <location>
        <begin position="725"/>
        <end position="923"/>
    </location>
</feature>
<comment type="caution">
    <text evidence="4">The sequence shown here is derived from an EMBL/GenBank/DDBJ whole genome shotgun (WGS) entry which is preliminary data.</text>
</comment>
<dbReference type="PANTHER" id="PTHR12697">
    <property type="entry name" value="PBS LYASE HEAT-LIKE PROTEIN"/>
    <property type="match status" value="1"/>
</dbReference>
<dbReference type="SUPFAM" id="SSF48371">
    <property type="entry name" value="ARM repeat"/>
    <property type="match status" value="2"/>
</dbReference>
<dbReference type="Gene3D" id="1.25.10.10">
    <property type="entry name" value="Leucine-rich Repeat Variant"/>
    <property type="match status" value="2"/>
</dbReference>
<evidence type="ECO:0000313" key="4">
    <source>
        <dbReference type="EMBL" id="GAA4445581.1"/>
    </source>
</evidence>
<dbReference type="InterPro" id="IPR011989">
    <property type="entry name" value="ARM-like"/>
</dbReference>
<evidence type="ECO:0000259" key="3">
    <source>
        <dbReference type="Pfam" id="PF06439"/>
    </source>
</evidence>
<feature type="domain" description="3-keto-alpha-glucoside-1,2-lyase/3-keto-2-hydroxy-glucal hydratase" evidence="3">
    <location>
        <begin position="941"/>
        <end position="1132"/>
    </location>
</feature>
<accession>A0ABP8M933</accession>
<keyword evidence="5" id="KW-1185">Reference proteome</keyword>
<sequence>MKKYLLTILLSGVVGGWAQAQRADTRTVETRIADLLAQTPANDQKLLARNAAEVAALGKTGISQLVSRLTPPEKAQNAAVEYAIGGFTYYVNQTSQEAWRKMAAEAYADALPKLGNKTNQAFVLFQLQQVDKGEGLNAIVPFLEDNDLAGPAARALAASGNPAAGDALLKSLRNASGNRQASLIEALGDLKFAAAASAIEGAAADQDKEVSKVAQYALAKIGSASSEPTLRKAAEKAGLIYDETNATANYLQYLANLGKKGDKALAAQSAQALYAKASGAQQIHTKAAALSILAEAKGEAAIPELVKAAQSTDGKLRGAALKNLGKFGGAVSTAGLLKALTTGNPAVKSDIISFLGNSGTQAALPALVKGLTDKSLPVKLSAIAAVSKLGGESSVGKLLPLLKSGDQSVIGAVKTALLVSKGNNLIDQVASAVPGASDAGKVALLDVLASRRADSKLDVVTGLLGSKSPVVKAAAFSALKGVVGGKDLPQLFGLLNSVKDAGNLAGVQDAVKLAIKGQGGAGQVSQLLGNMNQSPNKAAYLPVLASVGGAEALRATMNAFNNGGEDEKKSAVKALSEWSDESSLGELYGIAKASGNANYRDEAIAGYVETVKRSKDNPVQKVIQLRKVLEVAGSADSKKLIINELQRNKTFLSLLTVGKYLDDSQLQQTAAHAVMTIAVGNPQFDGPEVRSLLTRTMAVIQGQDSEYQKEAIKKHLSEMLPDSKGFISLFNGKDLTGWKGLVDNPLKRAKLSADSLAYKQKIADEKMRKGWVVENGVLVFTGRGDNIVANKNYGDIEMYVDWQLDPNGKDGDAGIYLRGTPQVQIWDTSRVKSGAQVGSGGLYNNKIHKSIPNKVADNALGEWNSFYIKMVGDRVTVDLNGERVVDNIILENFWDRKIPIFPVEQLELQAHGTRVLYRDIYVKELPRVEPFQLSAQEKADGFKVLFDGTNMHEWVGNTEDYFIEDGNLVVRPKPHHSGGTRNLVTKDEYSDFVFKFEFQLTPGANNGLGIRAPLEGDAAYNGFAELQILDDTAPIYSKLEQYQYHGSAYGIIPSKRGFLKPVGEWNYEEVYVQGSKVKVILNGTVILDGDLAEASKNGTLDKKNHPGLSRKTGHIGFLGHGTEVKFRNIRVKDLSVQQAEPVVEKPAGKKSRKERKSKK</sequence>
<dbReference type="InterPro" id="IPR004155">
    <property type="entry name" value="PBS_lyase_HEAT"/>
</dbReference>
<dbReference type="SMART" id="SM00567">
    <property type="entry name" value="EZ_HEAT"/>
    <property type="match status" value="5"/>
</dbReference>
<dbReference type="RefSeq" id="WP_345032049.1">
    <property type="nucleotide sequence ID" value="NZ_BAABEY010000034.1"/>
</dbReference>